<organism evidence="2 3">
    <name type="scientific">Angiostrongylus cantonensis</name>
    <name type="common">Rat lungworm</name>
    <dbReference type="NCBI Taxonomy" id="6313"/>
    <lineage>
        <taxon>Eukaryota</taxon>
        <taxon>Metazoa</taxon>
        <taxon>Ecdysozoa</taxon>
        <taxon>Nematoda</taxon>
        <taxon>Chromadorea</taxon>
        <taxon>Rhabditida</taxon>
        <taxon>Rhabditina</taxon>
        <taxon>Rhabditomorpha</taxon>
        <taxon>Strongyloidea</taxon>
        <taxon>Metastrongylidae</taxon>
        <taxon>Angiostrongylus</taxon>
    </lineage>
</organism>
<keyword evidence="2" id="KW-1185">Reference proteome</keyword>
<feature type="region of interest" description="Disordered" evidence="1">
    <location>
        <begin position="427"/>
        <end position="460"/>
    </location>
</feature>
<evidence type="ECO:0000256" key="1">
    <source>
        <dbReference type="SAM" id="MobiDB-lite"/>
    </source>
</evidence>
<dbReference type="Proteomes" id="UP000035642">
    <property type="component" value="Unassembled WGS sequence"/>
</dbReference>
<feature type="compositionally biased region" description="Low complexity" evidence="1">
    <location>
        <begin position="304"/>
        <end position="323"/>
    </location>
</feature>
<evidence type="ECO:0000313" key="2">
    <source>
        <dbReference type="Proteomes" id="UP000035642"/>
    </source>
</evidence>
<feature type="region of interest" description="Disordered" evidence="1">
    <location>
        <begin position="304"/>
        <end position="328"/>
    </location>
</feature>
<name>A0A0K0DQT3_ANGCA</name>
<feature type="compositionally biased region" description="Low complexity" evidence="1">
    <location>
        <begin position="549"/>
        <end position="558"/>
    </location>
</feature>
<feature type="region of interest" description="Disordered" evidence="1">
    <location>
        <begin position="536"/>
        <end position="604"/>
    </location>
</feature>
<dbReference type="AlphaFoldDB" id="A0A0K0DQT3"/>
<reference evidence="3" key="2">
    <citation type="submission" date="2017-02" db="UniProtKB">
        <authorList>
            <consortium name="WormBaseParasite"/>
        </authorList>
    </citation>
    <scope>IDENTIFICATION</scope>
</reference>
<protein>
    <submittedName>
        <fullName evidence="3">SH2 domain-containing protein</fullName>
    </submittedName>
</protein>
<proteinExistence type="predicted"/>
<accession>A0A0K0DQT3</accession>
<sequence length="667" mass="74364">MFPNPNIRSGRHVECDEAHGYYGEHADLSSTTEFVENPVLPQYVITSDNEWVHPLSEVGNEDEYQLHDLVNMRQQLDYTEEVFPPSNAQTYVETESNLYEIQQVVANEIAIDDMLWNAVEPQQYVSAVHQDSSQQYLQLGVSQTRAPRKIDAALDIYGVHHIAHNSSSESEIETNHSMEYDSRPVIMFEGPVHQSENALPPHHVQILRSKSKSQPCHLSHGESANRTIEPAIDLATDRCVASLDKFCDPNFATTEHQRYVQRPTLHSHYEMADSTRKGGSLYNWTGDGRQHGARVLGTDRAPRFATTSSQATSSTSQSSPFSSGLIRPPLLTNVSGTEVMRRPHLLKGNAVNTTASAIGGYDHAYHRSRSSEHRGTSTSNYHQAMKIERQVARTIDAKSISGLNEGGCTSERFLDKKQEKRFSTSISKGISQCSDKNNYPKNVQVTPGSNATSTSKPKKQYTTMRDEYGRLRRIRLLPDGTLCTRDSSQGNRISQMGRITTETCAGAKGHTPRFPTAETLWNEQSVVGKYGKMGGKRSGQWTGSQAFLTSSNPSSSTSECGGAYQNQNSRSFDAKTQPKTKGKRNDLLHPVGDNNAAKRQKHSRRRVLLDRDRAVATGKGVQVTVLRLWHHFLTPVSFFSTSERAPELLYRLTAVNCTLVPEQKLVS</sequence>
<feature type="compositionally biased region" description="Polar residues" evidence="1">
    <location>
        <begin position="539"/>
        <end position="548"/>
    </location>
</feature>
<reference evidence="2" key="1">
    <citation type="submission" date="2012-09" db="EMBL/GenBank/DDBJ databases">
        <authorList>
            <person name="Martin A.A."/>
        </authorList>
    </citation>
    <scope>NUCLEOTIDE SEQUENCE</scope>
</reference>
<evidence type="ECO:0000313" key="3">
    <source>
        <dbReference type="WBParaSite" id="ACAC_0001412201-mRNA-1"/>
    </source>
</evidence>
<dbReference type="WBParaSite" id="ACAC_0001412201-mRNA-1">
    <property type="protein sequence ID" value="ACAC_0001412201-mRNA-1"/>
    <property type="gene ID" value="ACAC_0001412201"/>
</dbReference>